<keyword evidence="1" id="KW-0812">Transmembrane</keyword>
<keyword evidence="3" id="KW-1185">Reference proteome</keyword>
<dbReference type="RefSeq" id="WP_390304747.1">
    <property type="nucleotide sequence ID" value="NZ_JBHRRZ010000013.1"/>
</dbReference>
<dbReference type="Proteomes" id="UP001595387">
    <property type="component" value="Unassembled WGS sequence"/>
</dbReference>
<comment type="caution">
    <text evidence="2">The sequence shown here is derived from an EMBL/GenBank/DDBJ whole genome shotgun (WGS) entry which is preliminary data.</text>
</comment>
<protein>
    <recommendedName>
        <fullName evidence="4">Cytochrome c oxidase subunit 2A</fullName>
    </recommendedName>
</protein>
<organism evidence="2 3">
    <name type="scientific">Virgibacillus sediminis</name>
    <dbReference type="NCBI Taxonomy" id="202260"/>
    <lineage>
        <taxon>Bacteria</taxon>
        <taxon>Bacillati</taxon>
        <taxon>Bacillota</taxon>
        <taxon>Bacilli</taxon>
        <taxon>Bacillales</taxon>
        <taxon>Bacillaceae</taxon>
        <taxon>Virgibacillus</taxon>
    </lineage>
</organism>
<evidence type="ECO:0008006" key="4">
    <source>
        <dbReference type="Google" id="ProtNLM"/>
    </source>
</evidence>
<keyword evidence="1" id="KW-1133">Transmembrane helix</keyword>
<evidence type="ECO:0000256" key="1">
    <source>
        <dbReference type="SAM" id="Phobius"/>
    </source>
</evidence>
<name>A0ABV7A5R4_9BACI</name>
<dbReference type="EMBL" id="JBHRRZ010000013">
    <property type="protein sequence ID" value="MFC2948125.1"/>
    <property type="molecule type" value="Genomic_DNA"/>
</dbReference>
<sequence length="47" mass="5412">MGDLKKTYDGSEMDEVESSILKMSSLFILMTIMGFLYAYLWVVLLMP</sequence>
<evidence type="ECO:0000313" key="2">
    <source>
        <dbReference type="EMBL" id="MFC2948125.1"/>
    </source>
</evidence>
<keyword evidence="1" id="KW-0472">Membrane</keyword>
<gene>
    <name evidence="2" type="ORF">ACFODW_07200</name>
</gene>
<feature type="transmembrane region" description="Helical" evidence="1">
    <location>
        <begin position="20"/>
        <end position="46"/>
    </location>
</feature>
<proteinExistence type="predicted"/>
<reference evidence="3" key="1">
    <citation type="journal article" date="2019" name="Int. J. Syst. Evol. Microbiol.">
        <title>The Global Catalogue of Microorganisms (GCM) 10K type strain sequencing project: providing services to taxonomists for standard genome sequencing and annotation.</title>
        <authorList>
            <consortium name="The Broad Institute Genomics Platform"/>
            <consortium name="The Broad Institute Genome Sequencing Center for Infectious Disease"/>
            <person name="Wu L."/>
            <person name="Ma J."/>
        </authorList>
    </citation>
    <scope>NUCLEOTIDE SEQUENCE [LARGE SCALE GENOMIC DNA]</scope>
    <source>
        <strain evidence="3">KCTC 13193</strain>
    </source>
</reference>
<accession>A0ABV7A5R4</accession>
<evidence type="ECO:0000313" key="3">
    <source>
        <dbReference type="Proteomes" id="UP001595387"/>
    </source>
</evidence>